<dbReference type="Proteomes" id="UP000094412">
    <property type="component" value="Unassembled WGS sequence"/>
</dbReference>
<organism evidence="1 2">
    <name type="scientific">Mesorhizobium hungaricum</name>
    <dbReference type="NCBI Taxonomy" id="1566387"/>
    <lineage>
        <taxon>Bacteria</taxon>
        <taxon>Pseudomonadati</taxon>
        <taxon>Pseudomonadota</taxon>
        <taxon>Alphaproteobacteria</taxon>
        <taxon>Hyphomicrobiales</taxon>
        <taxon>Phyllobacteriaceae</taxon>
        <taxon>Mesorhizobium</taxon>
    </lineage>
</organism>
<evidence type="ECO:0000313" key="2">
    <source>
        <dbReference type="Proteomes" id="UP000094412"/>
    </source>
</evidence>
<dbReference type="STRING" id="1566387.QV13_29335"/>
<proteinExistence type="predicted"/>
<name>A0A1C2DFM0_9HYPH</name>
<protein>
    <recommendedName>
        <fullName evidence="3">Alkaline proteinase inhibitor/ Outer membrane lipoprotein Omp19 domain-containing protein</fullName>
    </recommendedName>
</protein>
<sequence>MCSVILIASALATGEAEAGDLSSTELQNELVGRSIAWWEAGGWRGGLLLLAPDGTAEITIENANEHGDKGRWVLRNGELCTTWLELRDGGEKCYSVRRGEHGRFVTSGGNVFEIRDAGV</sequence>
<accession>A0A1C2DFM0</accession>
<gene>
    <name evidence="1" type="ORF">QV13_29335</name>
</gene>
<comment type="caution">
    <text evidence="1">The sequence shown here is derived from an EMBL/GenBank/DDBJ whole genome shotgun (WGS) entry which is preliminary data.</text>
</comment>
<evidence type="ECO:0008006" key="3">
    <source>
        <dbReference type="Google" id="ProtNLM"/>
    </source>
</evidence>
<reference evidence="1 2" key="1">
    <citation type="submission" date="2016-08" db="EMBL/GenBank/DDBJ databases">
        <title>Whole genome sequence of Mesorhizobium sp. strain UASWS1009 isolated from industrial sewage.</title>
        <authorList>
            <person name="Crovadore J."/>
            <person name="Calmin G."/>
            <person name="Chablais R."/>
            <person name="Cochard B."/>
            <person name="Lefort F."/>
        </authorList>
    </citation>
    <scope>NUCLEOTIDE SEQUENCE [LARGE SCALE GENOMIC DNA]</scope>
    <source>
        <strain evidence="1 2">UASWS1009</strain>
    </source>
</reference>
<evidence type="ECO:0000313" key="1">
    <source>
        <dbReference type="EMBL" id="OCX13564.1"/>
    </source>
</evidence>
<dbReference type="AlphaFoldDB" id="A0A1C2DFM0"/>
<keyword evidence="2" id="KW-1185">Reference proteome</keyword>
<dbReference type="EMBL" id="MDEO01000036">
    <property type="protein sequence ID" value="OCX13564.1"/>
    <property type="molecule type" value="Genomic_DNA"/>
</dbReference>